<reference evidence="1" key="2">
    <citation type="journal article" date="2015" name="Data Brief">
        <title>Shoot transcriptome of the giant reed, Arundo donax.</title>
        <authorList>
            <person name="Barrero R.A."/>
            <person name="Guerrero F.D."/>
            <person name="Moolhuijzen P."/>
            <person name="Goolsby J.A."/>
            <person name="Tidwell J."/>
            <person name="Bellgard S.E."/>
            <person name="Bellgard M.I."/>
        </authorList>
    </citation>
    <scope>NUCLEOTIDE SEQUENCE</scope>
    <source>
        <tissue evidence="1">Shoot tissue taken approximately 20 cm above the soil surface</tissue>
    </source>
</reference>
<dbReference type="EMBL" id="GBRH01276517">
    <property type="protein sequence ID" value="JAD21378.1"/>
    <property type="molecule type" value="Transcribed_RNA"/>
</dbReference>
<sequence>MVLGHWIRAAGACRSAWTRRTWCSRPVDLEPRACPRCSIK</sequence>
<reference evidence="1" key="1">
    <citation type="submission" date="2014-09" db="EMBL/GenBank/DDBJ databases">
        <authorList>
            <person name="Magalhaes I.L.F."/>
            <person name="Oliveira U."/>
            <person name="Santos F.R."/>
            <person name="Vidigal T.H.D.A."/>
            <person name="Brescovit A.D."/>
            <person name="Santos A.J."/>
        </authorList>
    </citation>
    <scope>NUCLEOTIDE SEQUENCE</scope>
    <source>
        <tissue evidence="1">Shoot tissue taken approximately 20 cm above the soil surface</tissue>
    </source>
</reference>
<accession>A0A0A8Y856</accession>
<evidence type="ECO:0000313" key="1">
    <source>
        <dbReference type="EMBL" id="JAD21378.1"/>
    </source>
</evidence>
<protein>
    <submittedName>
        <fullName evidence="1">Uncharacterized protein</fullName>
    </submittedName>
</protein>
<name>A0A0A8Y856_ARUDO</name>
<proteinExistence type="predicted"/>
<dbReference type="AlphaFoldDB" id="A0A0A8Y856"/>
<organism evidence="1">
    <name type="scientific">Arundo donax</name>
    <name type="common">Giant reed</name>
    <name type="synonym">Donax arundinaceus</name>
    <dbReference type="NCBI Taxonomy" id="35708"/>
    <lineage>
        <taxon>Eukaryota</taxon>
        <taxon>Viridiplantae</taxon>
        <taxon>Streptophyta</taxon>
        <taxon>Embryophyta</taxon>
        <taxon>Tracheophyta</taxon>
        <taxon>Spermatophyta</taxon>
        <taxon>Magnoliopsida</taxon>
        <taxon>Liliopsida</taxon>
        <taxon>Poales</taxon>
        <taxon>Poaceae</taxon>
        <taxon>PACMAD clade</taxon>
        <taxon>Arundinoideae</taxon>
        <taxon>Arundineae</taxon>
        <taxon>Arundo</taxon>
    </lineage>
</organism>